<keyword evidence="4" id="KW-1185">Reference proteome</keyword>
<gene>
    <name evidence="3" type="ORF">L0M14_03550</name>
</gene>
<keyword evidence="1" id="KW-0472">Membrane</keyword>
<evidence type="ECO:0000313" key="4">
    <source>
        <dbReference type="Proteomes" id="UP001649230"/>
    </source>
</evidence>
<name>A0ABY3SM56_9BACL</name>
<dbReference type="Pfam" id="PF21231">
    <property type="entry name" value="GH141_M"/>
    <property type="match status" value="1"/>
</dbReference>
<dbReference type="PANTHER" id="PTHR36453">
    <property type="entry name" value="SECRETED PROTEIN-RELATED"/>
    <property type="match status" value="1"/>
</dbReference>
<sequence length="407" mass="46704">MKYLTPRRFLLFSFVFIISFLIPFWIHNAGDKVQKVFYVDPVNGNDRNEGDSSHPFMTIEKAQVEVSKVNSHMSGDIIVYLMSGEYSMADTIRFSPKDSGSNGHQVYYMAYPNQVPIFSGGKRLDANHWKLFDDKKQIYRISLKGLKPFRQLYVNGEPAIRARFPNATDSESLGTYFTTQGADVNEKYMVVKKSNLPNISQLQSGLEMIVHPHWYHEILRISLIEDDPNDHMQSRVFIKMPEADIGLNPAKGNKFYTNNPYYFENDLSLLDMEGEWFLDEANEMLYYKPRMGEDMDTAVVIAPQLDKLISIDGTRENQVHDLYFSGIHFQYTNWNWPNSHGMVATQGFQIFGTVSAGAVEVQYASHITFDNNFVQFTAGNGLQFIKGVKNSQIKNNWFENVGVTQYA</sequence>
<dbReference type="EMBL" id="CP090978">
    <property type="protein sequence ID" value="UJF34299.1"/>
    <property type="molecule type" value="Genomic_DNA"/>
</dbReference>
<dbReference type="InterPro" id="IPR012334">
    <property type="entry name" value="Pectin_lyas_fold"/>
</dbReference>
<feature type="transmembrane region" description="Helical" evidence="1">
    <location>
        <begin position="9"/>
        <end position="26"/>
    </location>
</feature>
<keyword evidence="1" id="KW-0812">Transmembrane</keyword>
<dbReference type="InterPro" id="IPR011050">
    <property type="entry name" value="Pectin_lyase_fold/virulence"/>
</dbReference>
<accession>A0ABY3SM56</accession>
<dbReference type="InterPro" id="IPR048482">
    <property type="entry name" value="GH141_ins"/>
</dbReference>
<dbReference type="RefSeq" id="WP_235120872.1">
    <property type="nucleotide sequence ID" value="NZ_CP090978.1"/>
</dbReference>
<proteinExistence type="predicted"/>
<dbReference type="PANTHER" id="PTHR36453:SF1">
    <property type="entry name" value="RIGHT HANDED BETA HELIX DOMAIN-CONTAINING PROTEIN"/>
    <property type="match status" value="1"/>
</dbReference>
<evidence type="ECO:0000313" key="3">
    <source>
        <dbReference type="EMBL" id="UJF34299.1"/>
    </source>
</evidence>
<dbReference type="Gene3D" id="2.160.20.10">
    <property type="entry name" value="Single-stranded right-handed beta-helix, Pectin lyase-like"/>
    <property type="match status" value="1"/>
</dbReference>
<dbReference type="Proteomes" id="UP001649230">
    <property type="component" value="Chromosome"/>
</dbReference>
<protein>
    <recommendedName>
        <fullName evidence="2">GH141-like insertion domain-containing protein</fullName>
    </recommendedName>
</protein>
<evidence type="ECO:0000256" key="1">
    <source>
        <dbReference type="SAM" id="Phobius"/>
    </source>
</evidence>
<feature type="domain" description="GH141-like insertion" evidence="2">
    <location>
        <begin position="147"/>
        <end position="290"/>
    </location>
</feature>
<keyword evidence="1" id="KW-1133">Transmembrane helix</keyword>
<reference evidence="3 4" key="1">
    <citation type="journal article" date="2024" name="Int. J. Syst. Evol. Microbiol.">
        <title>Paenibacillus hexagrammi sp. nov., a novel bacterium isolated from the gut content of Hexagrammos agrammus.</title>
        <authorList>
            <person name="Jung H.K."/>
            <person name="Kim D.G."/>
            <person name="Zin H."/>
            <person name="Park J."/>
            <person name="Jung H."/>
            <person name="Kim Y.O."/>
            <person name="Kong H.J."/>
            <person name="Kim J.W."/>
            <person name="Kim Y.S."/>
        </authorList>
    </citation>
    <scope>NUCLEOTIDE SEQUENCE [LARGE SCALE GENOMIC DNA]</scope>
    <source>
        <strain evidence="3 4">YPD9-1</strain>
    </source>
</reference>
<evidence type="ECO:0000259" key="2">
    <source>
        <dbReference type="Pfam" id="PF21231"/>
    </source>
</evidence>
<organism evidence="3 4">
    <name type="scientific">Paenibacillus hexagrammi</name>
    <dbReference type="NCBI Taxonomy" id="2908839"/>
    <lineage>
        <taxon>Bacteria</taxon>
        <taxon>Bacillati</taxon>
        <taxon>Bacillota</taxon>
        <taxon>Bacilli</taxon>
        <taxon>Bacillales</taxon>
        <taxon>Paenibacillaceae</taxon>
        <taxon>Paenibacillus</taxon>
    </lineage>
</organism>
<dbReference type="SUPFAM" id="SSF51126">
    <property type="entry name" value="Pectin lyase-like"/>
    <property type="match status" value="1"/>
</dbReference>